<dbReference type="EMBL" id="CP081864">
    <property type="protein sequence ID" value="QZN96595.1"/>
    <property type="molecule type" value="Genomic_DNA"/>
</dbReference>
<keyword evidence="2" id="KW-0119">Carbohydrate metabolism</keyword>
<keyword evidence="4" id="KW-1185">Reference proteome</keyword>
<dbReference type="PANTHER" id="PTHR30344:SF1">
    <property type="entry name" value="6-PHOSPHOGLUCONOLACTONASE"/>
    <property type="match status" value="1"/>
</dbReference>
<comment type="similarity">
    <text evidence="1">Belongs to the cycloisomerase 2 family.</text>
</comment>
<sequence>MTFSRSKAGNTPARPPRQAWVLEPRMMFDAAAVATADAVAAQVIAPTDSAPGVDATPTHGTVTINEGETGFAAVDLFSKVTVSTDTGADSSGKELSELVITVDRTGANQVLMIDGSEIALKPTTTGTEATLNNGYSYKVTVSGDTTTITLSIASSEAYQPADVATLIDGIAYKPLDSTVASGDVTVTLKNLSDQDATATLDIHATVTVDNKVNVPPALSGSILQEAEAFTAGTLAKATEIAYSADGSHVYAAGSDNTLTVFAVDSTGRLTQQQSLVVEDLGTVNHLVVSADGKSVYTIAGNGNLIQLSVNDGTLTYVSTTKMEGGGSTGGLAISDDGKQVYVDASSNSGREVYVYNRDADGALTQVQKLDAHRNGMIATSGDYVYVIHSGASFIAPHEIKVYQRNATTGTLTLIDDLILTKTGQSAVDYALTTANGGKLLYVGDPTSANIAVYQLGSDNKLALINTVTSGNIGSLTLSSDGTQLYAATTTGTVNIYAVGENGSLTLTGSSTGTTNGGDIAVSADGNSILVSGNGISRY</sequence>
<dbReference type="RefSeq" id="WP_222159622.1">
    <property type="nucleotide sequence ID" value="NZ_CP081864.1"/>
</dbReference>
<evidence type="ECO:0000313" key="4">
    <source>
        <dbReference type="Proteomes" id="UP000825886"/>
    </source>
</evidence>
<gene>
    <name evidence="3" type="ORF">K6K13_03905</name>
</gene>
<dbReference type="InterPro" id="IPR019405">
    <property type="entry name" value="Lactonase_7-beta_prop"/>
</dbReference>
<reference evidence="3 4" key="1">
    <citation type="submission" date="2021-08" db="EMBL/GenBank/DDBJ databases">
        <title>Culture and genomic analysis of Symbiopectobacterium purcellii sp. nov. gen. nov., isolated from the leafhopper Empoasca decipiens.</title>
        <authorList>
            <person name="Nadal-Jimenez P."/>
            <person name="Siozios S."/>
            <person name="Halliday N."/>
            <person name="Camara M."/>
            <person name="Hurst G.D.D."/>
        </authorList>
    </citation>
    <scope>NUCLEOTIDE SEQUENCE [LARGE SCALE GENOMIC DNA]</scope>
    <source>
        <strain evidence="3 4">SyEd1</strain>
    </source>
</reference>
<organism evidence="3 4">
    <name type="scientific">Symbiopectobacterium purcellii</name>
    <dbReference type="NCBI Taxonomy" id="2871826"/>
    <lineage>
        <taxon>Bacteria</taxon>
        <taxon>Pseudomonadati</taxon>
        <taxon>Pseudomonadota</taxon>
        <taxon>Gammaproteobacteria</taxon>
        <taxon>Enterobacterales</taxon>
        <taxon>Enterobacteriaceae</taxon>
    </lineage>
</organism>
<protein>
    <submittedName>
        <fullName evidence="3">Lactonase family protein</fullName>
    </submittedName>
</protein>
<dbReference type="Pfam" id="PF10282">
    <property type="entry name" value="Lactonase"/>
    <property type="match status" value="1"/>
</dbReference>
<dbReference type="InterPro" id="IPR050282">
    <property type="entry name" value="Cycloisomerase_2"/>
</dbReference>
<evidence type="ECO:0000256" key="2">
    <source>
        <dbReference type="ARBA" id="ARBA00022526"/>
    </source>
</evidence>
<dbReference type="SUPFAM" id="SSF82171">
    <property type="entry name" value="DPP6 N-terminal domain-like"/>
    <property type="match status" value="1"/>
</dbReference>
<keyword evidence="2" id="KW-0313">Glucose metabolism</keyword>
<accession>A0ABX9AN22</accession>
<name>A0ABX9AN22_9ENTR</name>
<dbReference type="Gene3D" id="2.130.10.10">
    <property type="entry name" value="YVTN repeat-like/Quinoprotein amine dehydrogenase"/>
    <property type="match status" value="3"/>
</dbReference>
<dbReference type="PANTHER" id="PTHR30344">
    <property type="entry name" value="6-PHOSPHOGLUCONOLACTONASE-RELATED"/>
    <property type="match status" value="1"/>
</dbReference>
<dbReference type="Proteomes" id="UP000825886">
    <property type="component" value="Chromosome"/>
</dbReference>
<proteinExistence type="inferred from homology"/>
<dbReference type="InterPro" id="IPR015943">
    <property type="entry name" value="WD40/YVTN_repeat-like_dom_sf"/>
</dbReference>
<evidence type="ECO:0000313" key="3">
    <source>
        <dbReference type="EMBL" id="QZN96595.1"/>
    </source>
</evidence>
<evidence type="ECO:0000256" key="1">
    <source>
        <dbReference type="ARBA" id="ARBA00005564"/>
    </source>
</evidence>